<dbReference type="GO" id="GO:0003700">
    <property type="term" value="F:DNA-binding transcription factor activity"/>
    <property type="evidence" value="ECO:0007669"/>
    <property type="project" value="TreeGrafter"/>
</dbReference>
<dbReference type="Proteomes" id="UP000823749">
    <property type="component" value="Unassembled WGS sequence"/>
</dbReference>
<dbReference type="EMBL" id="JACTNZ010000036">
    <property type="protein sequence ID" value="KAG5512882.1"/>
    <property type="molecule type" value="Genomic_DNA"/>
</dbReference>
<keyword evidence="2" id="KW-0539">Nucleus</keyword>
<organism evidence="4 5">
    <name type="scientific">Rhododendron griersonianum</name>
    <dbReference type="NCBI Taxonomy" id="479676"/>
    <lineage>
        <taxon>Eukaryota</taxon>
        <taxon>Viridiplantae</taxon>
        <taxon>Streptophyta</taxon>
        <taxon>Embryophyta</taxon>
        <taxon>Tracheophyta</taxon>
        <taxon>Spermatophyta</taxon>
        <taxon>Magnoliopsida</taxon>
        <taxon>eudicotyledons</taxon>
        <taxon>Gunneridae</taxon>
        <taxon>Pentapetalae</taxon>
        <taxon>asterids</taxon>
        <taxon>Ericales</taxon>
        <taxon>Ericaceae</taxon>
        <taxon>Ericoideae</taxon>
        <taxon>Rhodoreae</taxon>
        <taxon>Rhododendron</taxon>
    </lineage>
</organism>
<dbReference type="AlphaFoldDB" id="A0AAV6HLF4"/>
<proteinExistence type="predicted"/>
<feature type="region of interest" description="Disordered" evidence="3">
    <location>
        <begin position="318"/>
        <end position="337"/>
    </location>
</feature>
<protein>
    <submittedName>
        <fullName evidence="4">Uncharacterized protein</fullName>
    </submittedName>
</protein>
<evidence type="ECO:0000313" key="5">
    <source>
        <dbReference type="Proteomes" id="UP000823749"/>
    </source>
</evidence>
<feature type="compositionally biased region" description="Gly residues" evidence="3">
    <location>
        <begin position="327"/>
        <end position="337"/>
    </location>
</feature>
<keyword evidence="5" id="KW-1185">Reference proteome</keyword>
<feature type="region of interest" description="Disordered" evidence="3">
    <location>
        <begin position="241"/>
        <end position="264"/>
    </location>
</feature>
<evidence type="ECO:0000256" key="2">
    <source>
        <dbReference type="ARBA" id="ARBA00023242"/>
    </source>
</evidence>
<feature type="region of interest" description="Disordered" evidence="3">
    <location>
        <begin position="46"/>
        <end position="122"/>
    </location>
</feature>
<sequence>MKRIKPRDLNPEILNLIIDGVRSDDVRSNLKMAATVSNQKILNDDETVDGGLMDPCRRGENADSEISSDVSSDERFINKYVPPPRAFANSEENQDEGGKDRKPDYFHVSTPRGQAADSHSLAERERSLKQCLSIELAAVNPSPDFNIDSFFAKEVFPASTSMEFDAPDNGEQFSEECLTKSVPEKDDEIVEGGERVKVYSGLLQAKPDEESADLGMEIEEGKGEKNLEEGMLEITKELCQEAEEEENQEFEVEEGNQEFTDPEKLETQDALLIQEREEEAKVEDRRERADDFMRTLGRCEKLNSEISLIQQKGKGLLGFNETRTSGDIGGVGNGPGK</sequence>
<evidence type="ECO:0000313" key="4">
    <source>
        <dbReference type="EMBL" id="KAG5512882.1"/>
    </source>
</evidence>
<evidence type="ECO:0000256" key="3">
    <source>
        <dbReference type="SAM" id="MobiDB-lite"/>
    </source>
</evidence>
<accession>A0AAV6HLF4</accession>
<comment type="subcellular location">
    <subcellularLocation>
        <location evidence="1">Nucleus</location>
    </subcellularLocation>
</comment>
<feature type="compositionally biased region" description="Acidic residues" evidence="3">
    <location>
        <begin position="241"/>
        <end position="256"/>
    </location>
</feature>
<comment type="caution">
    <text evidence="4">The sequence shown here is derived from an EMBL/GenBank/DDBJ whole genome shotgun (WGS) entry which is preliminary data.</text>
</comment>
<dbReference type="GO" id="GO:0005634">
    <property type="term" value="C:nucleus"/>
    <property type="evidence" value="ECO:0007669"/>
    <property type="project" value="UniProtKB-SubCell"/>
</dbReference>
<dbReference type="PANTHER" id="PTHR12565:SF184">
    <property type="entry name" value="BHLH TRANSCRIPTION FACTOR"/>
    <property type="match status" value="1"/>
</dbReference>
<dbReference type="PANTHER" id="PTHR12565">
    <property type="entry name" value="STEROL REGULATORY ELEMENT-BINDING PROTEIN"/>
    <property type="match status" value="1"/>
</dbReference>
<evidence type="ECO:0000256" key="1">
    <source>
        <dbReference type="ARBA" id="ARBA00004123"/>
    </source>
</evidence>
<dbReference type="InterPro" id="IPR024097">
    <property type="entry name" value="bHLH_ZIP_TF"/>
</dbReference>
<reference evidence="4" key="1">
    <citation type="submission" date="2020-08" db="EMBL/GenBank/DDBJ databases">
        <title>Plant Genome Project.</title>
        <authorList>
            <person name="Zhang R.-G."/>
        </authorList>
    </citation>
    <scope>NUCLEOTIDE SEQUENCE</scope>
    <source>
        <strain evidence="4">WSP0</strain>
        <tissue evidence="4">Leaf</tissue>
    </source>
</reference>
<gene>
    <name evidence="4" type="ORF">RHGRI_038706</name>
</gene>
<name>A0AAV6HLF4_9ERIC</name>
<feature type="compositionally biased region" description="Basic and acidic residues" evidence="3">
    <location>
        <begin position="96"/>
        <end position="105"/>
    </location>
</feature>